<proteinExistence type="predicted"/>
<evidence type="ECO:0000313" key="1">
    <source>
        <dbReference type="EMBL" id="ELP84888.1"/>
    </source>
</evidence>
<accession>L7FM00</accession>
<dbReference type="VEuPathDB" id="AmoebaDB:EIN_284740"/>
<protein>
    <recommendedName>
        <fullName evidence="3">AP180 N-terminal homology (ANTH) domain-containing protein</fullName>
    </recommendedName>
</protein>
<dbReference type="EMBL" id="KB207106">
    <property type="protein sequence ID" value="ELP84888.1"/>
    <property type="molecule type" value="Genomic_DNA"/>
</dbReference>
<dbReference type="RefSeq" id="XP_004184234.1">
    <property type="nucleotide sequence ID" value="XM_004184186.1"/>
</dbReference>
<gene>
    <name evidence="1" type="ORF">EIN_284740</name>
</gene>
<evidence type="ECO:0000313" key="2">
    <source>
        <dbReference type="Proteomes" id="UP000014680"/>
    </source>
</evidence>
<dbReference type="GeneID" id="14883791"/>
<keyword evidence="2" id="KW-1185">Reference proteome</keyword>
<dbReference type="AlphaFoldDB" id="L7FM00"/>
<sequence>MNFIELHYALEYYFATTELHEKDTLNYFEKCSKPNDIKAIIKKVIKVDKEKDTLRQFKALLLFHLLSQTDNSLVFERVTNIEIQLDRSLKLTFEPNTTHLSYWGELYSVLLQKILQFHKDYSFLTGYFTVKNDEPLPKQFRISQVIEQLEGDVFVLYEAISYFVTECFEKKVENTYLQKAVEYFIIDMVHIYELILNLDNYYSIINGTPINTEKSKLCLRQLTYIKNEKNTKIAINKILRKLSPIEEFKKNAVKLSSFKKQFPLPTPSSKVYTTDNVFPEDQKCQEVFCNSLIDG</sequence>
<dbReference type="KEGG" id="eiv:EIN_284740"/>
<dbReference type="Proteomes" id="UP000014680">
    <property type="component" value="Unassembled WGS sequence"/>
</dbReference>
<reference evidence="1 2" key="1">
    <citation type="submission" date="2012-10" db="EMBL/GenBank/DDBJ databases">
        <authorList>
            <person name="Zafar N."/>
            <person name="Inman J."/>
            <person name="Hall N."/>
            <person name="Lorenzi H."/>
            <person name="Caler E."/>
        </authorList>
    </citation>
    <scope>NUCLEOTIDE SEQUENCE [LARGE SCALE GENOMIC DNA]</scope>
    <source>
        <strain evidence="1 2">IP1</strain>
    </source>
</reference>
<name>L7FM00_ENTIV</name>
<organism evidence="1 2">
    <name type="scientific">Entamoeba invadens IP1</name>
    <dbReference type="NCBI Taxonomy" id="370355"/>
    <lineage>
        <taxon>Eukaryota</taxon>
        <taxon>Amoebozoa</taxon>
        <taxon>Evosea</taxon>
        <taxon>Archamoebae</taxon>
        <taxon>Mastigamoebida</taxon>
        <taxon>Entamoebidae</taxon>
        <taxon>Entamoeba</taxon>
    </lineage>
</organism>
<evidence type="ECO:0008006" key="3">
    <source>
        <dbReference type="Google" id="ProtNLM"/>
    </source>
</evidence>